<comment type="caution">
    <text evidence="6">The sequence shown here is derived from an EMBL/GenBank/DDBJ whole genome shotgun (WGS) entry which is preliminary data.</text>
</comment>
<dbReference type="Gene3D" id="3.40.50.2000">
    <property type="entry name" value="Glycogen Phosphorylase B"/>
    <property type="match status" value="2"/>
</dbReference>
<dbReference type="SUPFAM" id="SSF53756">
    <property type="entry name" value="UDP-Glycosyltransferase/glycogen phosphorylase"/>
    <property type="match status" value="1"/>
</dbReference>
<protein>
    <recommendedName>
        <fullName evidence="4">lipopolysaccharide heptosyltransferase II</fullName>
        <ecNumber evidence="4">2.4.99.24</ecNumber>
    </recommendedName>
</protein>
<evidence type="ECO:0000256" key="5">
    <source>
        <dbReference type="ARBA" id="ARBA00047503"/>
    </source>
</evidence>
<evidence type="ECO:0000256" key="4">
    <source>
        <dbReference type="ARBA" id="ARBA00044042"/>
    </source>
</evidence>
<dbReference type="InterPro" id="IPR051199">
    <property type="entry name" value="LPS_LOS_Heptosyltrfase"/>
</dbReference>
<proteinExistence type="inferred from homology"/>
<gene>
    <name evidence="6" type="primary">waaF</name>
    <name evidence="6" type="ORF">L4923_16405</name>
</gene>
<dbReference type="PANTHER" id="PTHR30160">
    <property type="entry name" value="TETRAACYLDISACCHARIDE 4'-KINASE-RELATED"/>
    <property type="match status" value="1"/>
</dbReference>
<evidence type="ECO:0000256" key="2">
    <source>
        <dbReference type="ARBA" id="ARBA00022679"/>
    </source>
</evidence>
<dbReference type="CDD" id="cd03789">
    <property type="entry name" value="GT9_LPS_heptosyltransferase"/>
    <property type="match status" value="1"/>
</dbReference>
<comment type="similarity">
    <text evidence="3">Belongs to the glycosyltransferase 9 family.</text>
</comment>
<sequence length="335" mass="36217">MAESPTILVIGPRWVGDMVMAQCLFSALKELHPNAAIDVMAPAWAAPLVGRMPEIRQQIEMPVPSGKLELGVRRRYGRMLKGRYDMAYVLPGSLKSALIPFFARIPKRVGHLREMRYGLLTDIVEQPKKEKRRTAYGFFSLARGGTFRAPKLTVAAANQAELLERNDLEVGKFVAMMPGAEFGPAKRWPSASYAGLARAMMAKGFKVALFGSKNDSAVTEEISALAPGCVDLAGKTRLEDAIDLIAAAKVAVSNDSGLMHVAAAVGTPIVAVYGSTSPENTPPLAEKRELVWLQLPCSPCHEKVCPLGHMNCLNTLEVGRVVEAADRLLEQPAAA</sequence>
<evidence type="ECO:0000256" key="1">
    <source>
        <dbReference type="ARBA" id="ARBA00022676"/>
    </source>
</evidence>
<dbReference type="Pfam" id="PF01075">
    <property type="entry name" value="Glyco_transf_9"/>
    <property type="match status" value="1"/>
</dbReference>
<evidence type="ECO:0000256" key="3">
    <source>
        <dbReference type="ARBA" id="ARBA00043995"/>
    </source>
</evidence>
<reference evidence="6 7" key="1">
    <citation type="submission" date="2022-02" db="EMBL/GenBank/DDBJ databases">
        <title>Draft genome sequence of Mezorhizobium retamae strain IRAMC:0171 isolated from Retama raetam nodules.</title>
        <authorList>
            <person name="Bengaied R."/>
            <person name="Sbissi I."/>
            <person name="Huber K."/>
            <person name="Ghodbane F."/>
            <person name="Nouioui I."/>
            <person name="Tarhouni M."/>
            <person name="Gtari M."/>
        </authorList>
    </citation>
    <scope>NUCLEOTIDE SEQUENCE [LARGE SCALE GENOMIC DNA]</scope>
    <source>
        <strain evidence="6 7">IRAMC:0171</strain>
    </source>
</reference>
<dbReference type="PANTHER" id="PTHR30160:SF7">
    <property type="entry name" value="ADP-HEPTOSE--LPS HEPTOSYLTRANSFERASE 2"/>
    <property type="match status" value="1"/>
</dbReference>
<evidence type="ECO:0000313" key="7">
    <source>
        <dbReference type="Proteomes" id="UP001201701"/>
    </source>
</evidence>
<dbReference type="Proteomes" id="UP001201701">
    <property type="component" value="Unassembled WGS sequence"/>
</dbReference>
<dbReference type="EMBL" id="JAKREW010000015">
    <property type="protein sequence ID" value="MCG7506611.1"/>
    <property type="molecule type" value="Genomic_DNA"/>
</dbReference>
<evidence type="ECO:0000313" key="6">
    <source>
        <dbReference type="EMBL" id="MCG7506611.1"/>
    </source>
</evidence>
<keyword evidence="1" id="KW-0328">Glycosyltransferase</keyword>
<keyword evidence="2" id="KW-0808">Transferase</keyword>
<dbReference type="InterPro" id="IPR002201">
    <property type="entry name" value="Glyco_trans_9"/>
</dbReference>
<dbReference type="RefSeq" id="WP_239366938.1">
    <property type="nucleotide sequence ID" value="NZ_JAKREW010000015.1"/>
</dbReference>
<dbReference type="NCBIfam" id="TIGR02195">
    <property type="entry name" value="heptsyl_trn_II"/>
    <property type="match status" value="1"/>
</dbReference>
<organism evidence="6 7">
    <name type="scientific">Mesorhizobium retamae</name>
    <dbReference type="NCBI Taxonomy" id="2912854"/>
    <lineage>
        <taxon>Bacteria</taxon>
        <taxon>Pseudomonadati</taxon>
        <taxon>Pseudomonadota</taxon>
        <taxon>Alphaproteobacteria</taxon>
        <taxon>Hyphomicrobiales</taxon>
        <taxon>Phyllobacteriaceae</taxon>
        <taxon>Mesorhizobium</taxon>
    </lineage>
</organism>
<dbReference type="InterPro" id="IPR011910">
    <property type="entry name" value="RfaF"/>
</dbReference>
<accession>A0ABS9QGQ8</accession>
<dbReference type="EC" id="2.4.99.24" evidence="4"/>
<name>A0ABS9QGQ8_9HYPH</name>
<comment type="catalytic activity">
    <reaction evidence="5">
        <text>an L-alpha-D-Hep-(1-&gt;5)-[alpha-Kdo-(2-&gt;4)]-alpha-Kdo-(2-&gt;6)-lipid A + ADP-L-glycero-beta-D-manno-heptose = an L-alpha-D-Hep-(1-&gt;3)-L-alpha-D-Hep-(1-&gt;5)-[alpha-Kdo-(2-&gt;4)]-alpha-Kdo-(2-&gt;6)-lipid A + ADP + H(+)</text>
        <dbReference type="Rhea" id="RHEA:74071"/>
        <dbReference type="ChEBI" id="CHEBI:15378"/>
        <dbReference type="ChEBI" id="CHEBI:61506"/>
        <dbReference type="ChEBI" id="CHEBI:193068"/>
        <dbReference type="ChEBI" id="CHEBI:193069"/>
        <dbReference type="ChEBI" id="CHEBI:456216"/>
        <dbReference type="EC" id="2.4.99.24"/>
    </reaction>
</comment>
<keyword evidence="7" id="KW-1185">Reference proteome</keyword>